<sequence length="310" mass="32061">MTIGIAAVGPDAGAAILEGLAAAETIGEGALGGFVSFAAVSAVTGRVHRHGVQRQGSVSLLHVAQGDPAGLQADRAALMSSGPDRPEPLAQFVSANAHGCLVTGHRFPNTARGEGDPANAQVLRLLSEGQSAELAVKTFTRSNPMADAGFIAVDARGELFIGNCARVEQRRDLGQALASAPGGLQVAVTHNAIWPTLGLAELVAQIVLRKMQTPPSLRTIRVAAGTPVRYGHEDAVFLTAAGDSVSCIQTCDASLLTQAMDGAAIYANAPVYIGTRCVGQVFDEPYTRVSGSRINSLDGADTLNIRYQVL</sequence>
<dbReference type="InterPro" id="IPR054236">
    <property type="entry name" value="DUF6963"/>
</dbReference>
<feature type="domain" description="DUF6963" evidence="1">
    <location>
        <begin position="2"/>
        <end position="215"/>
    </location>
</feature>
<dbReference type="RefSeq" id="WP_135483284.1">
    <property type="nucleotide sequence ID" value="NZ_SRMF01000003.1"/>
</dbReference>
<protein>
    <submittedName>
        <fullName evidence="3">Uncharacterized protein</fullName>
    </submittedName>
</protein>
<name>A0A4Z0W836_9GAMM</name>
<dbReference type="InterPro" id="IPR055683">
    <property type="entry name" value="DUF7259"/>
</dbReference>
<dbReference type="EMBL" id="SRMF01000003">
    <property type="protein sequence ID" value="TGG93567.1"/>
    <property type="molecule type" value="Genomic_DNA"/>
</dbReference>
<dbReference type="OrthoDB" id="8420134at2"/>
<evidence type="ECO:0000313" key="3">
    <source>
        <dbReference type="EMBL" id="TGG93567.1"/>
    </source>
</evidence>
<feature type="domain" description="DUF7259" evidence="2">
    <location>
        <begin position="225"/>
        <end position="301"/>
    </location>
</feature>
<keyword evidence="4" id="KW-1185">Reference proteome</keyword>
<evidence type="ECO:0000259" key="1">
    <source>
        <dbReference type="Pfam" id="PF22288"/>
    </source>
</evidence>
<reference evidence="3 4" key="1">
    <citation type="submission" date="2019-04" db="EMBL/GenBank/DDBJ databases">
        <title>Natronospirillum operosus gen. nov., sp. nov., a haloalkaliphilic satellite isolated from decaying biomass of laboratory culture of cyanobacterium Geitlerinema sp. and proposal of Natronospirillaceae fam. nov. and Saccharospirillaceae fam. nov.</title>
        <authorList>
            <person name="Kevbrin V."/>
            <person name="Boltyanskaya Y."/>
            <person name="Koziaeva V."/>
            <person name="Grouzdev D.S."/>
            <person name="Park M."/>
            <person name="Cho J."/>
        </authorList>
    </citation>
    <scope>NUCLEOTIDE SEQUENCE [LARGE SCALE GENOMIC DNA]</scope>
    <source>
        <strain evidence="3 4">G-116</strain>
    </source>
</reference>
<dbReference type="Pfam" id="PF23920">
    <property type="entry name" value="DUF7259"/>
    <property type="match status" value="1"/>
</dbReference>
<evidence type="ECO:0000259" key="2">
    <source>
        <dbReference type="Pfam" id="PF23920"/>
    </source>
</evidence>
<organism evidence="3 4">
    <name type="scientific">Natronospirillum operosum</name>
    <dbReference type="NCBI Taxonomy" id="2759953"/>
    <lineage>
        <taxon>Bacteria</taxon>
        <taxon>Pseudomonadati</taxon>
        <taxon>Pseudomonadota</taxon>
        <taxon>Gammaproteobacteria</taxon>
        <taxon>Oceanospirillales</taxon>
        <taxon>Natronospirillaceae</taxon>
        <taxon>Natronospirillum</taxon>
    </lineage>
</organism>
<dbReference type="Proteomes" id="UP000297475">
    <property type="component" value="Unassembled WGS sequence"/>
</dbReference>
<accession>A0A4Z0W836</accession>
<evidence type="ECO:0000313" key="4">
    <source>
        <dbReference type="Proteomes" id="UP000297475"/>
    </source>
</evidence>
<dbReference type="AlphaFoldDB" id="A0A4Z0W836"/>
<proteinExistence type="predicted"/>
<comment type="caution">
    <text evidence="3">The sequence shown here is derived from an EMBL/GenBank/DDBJ whole genome shotgun (WGS) entry which is preliminary data.</text>
</comment>
<gene>
    <name evidence="3" type="ORF">E4656_11020</name>
</gene>
<dbReference type="Pfam" id="PF22288">
    <property type="entry name" value="DUF6963"/>
    <property type="match status" value="1"/>
</dbReference>